<evidence type="ECO:0000256" key="11">
    <source>
        <dbReference type="PIRNR" id="PIRNR006268"/>
    </source>
</evidence>
<dbReference type="SUPFAM" id="SSF143631">
    <property type="entry name" value="ApbE-like"/>
    <property type="match status" value="1"/>
</dbReference>
<dbReference type="PANTHER" id="PTHR30040">
    <property type="entry name" value="THIAMINE BIOSYNTHESIS LIPOPROTEIN APBE"/>
    <property type="match status" value="1"/>
</dbReference>
<keyword evidence="8 11" id="KW-0460">Magnesium</keyword>
<evidence type="ECO:0000313" key="12">
    <source>
        <dbReference type="EMBL" id="GAA3976998.1"/>
    </source>
</evidence>
<comment type="similarity">
    <text evidence="11">Belongs to the ApbE family.</text>
</comment>
<protein>
    <recommendedName>
        <fullName evidence="3 11">FAD:protein FMN transferase</fullName>
        <ecNumber evidence="2 11">2.7.1.180</ecNumber>
    </recommendedName>
    <alternativeName>
        <fullName evidence="9 11">Flavin transferase</fullName>
    </alternativeName>
</protein>
<dbReference type="Gene3D" id="3.10.520.10">
    <property type="entry name" value="ApbE-like domains"/>
    <property type="match status" value="1"/>
</dbReference>
<sequence>MQAVKTANSLAVYKRALRLMGNRFELSVVGDNETLAQAQIDAGIAEISRIEKLFTTFADDSQTNRINQNAGIKPVQVDKEVFELVARSLRISAMTQGAFDITYGSIDKSLWNFDVNMKQLPDALTALNSVRLINYRNVILDAANTTVYLKEKGMRIGFGGIGKGYAAERAKTVMKAARAIGGVVNAAGDLTTWGHQPDGSKWTVGIANPDLSNQVFSYMAITDMAVATSGNYEKYAIIDGQKYSHTINPRTGLPVTGIKSVTIITTNAEIADALATPVMIMGIHTGMNLINQINQVEAVIIDDQNRLYTSNNINLS</sequence>
<comment type="caution">
    <text evidence="12">The sequence shown here is derived from an EMBL/GenBank/DDBJ whole genome shotgun (WGS) entry which is preliminary data.</text>
</comment>
<keyword evidence="6 11" id="KW-0479">Metal-binding</keyword>
<proteinExistence type="inferred from homology"/>
<dbReference type="Pfam" id="PF02424">
    <property type="entry name" value="ApbE"/>
    <property type="match status" value="1"/>
</dbReference>
<dbReference type="EMBL" id="BAAAZC010000020">
    <property type="protein sequence ID" value="GAA3976998.1"/>
    <property type="molecule type" value="Genomic_DNA"/>
</dbReference>
<dbReference type="PIRSF" id="PIRSF006268">
    <property type="entry name" value="ApbE"/>
    <property type="match status" value="1"/>
</dbReference>
<accession>A0ABP7Q5T2</accession>
<evidence type="ECO:0000256" key="9">
    <source>
        <dbReference type="ARBA" id="ARBA00031306"/>
    </source>
</evidence>
<dbReference type="EC" id="2.7.1.180" evidence="2 11"/>
<keyword evidence="7 11" id="KW-0274">FAD</keyword>
<dbReference type="GO" id="GO:0016740">
    <property type="term" value="F:transferase activity"/>
    <property type="evidence" value="ECO:0007669"/>
    <property type="project" value="UniProtKB-KW"/>
</dbReference>
<evidence type="ECO:0000256" key="7">
    <source>
        <dbReference type="ARBA" id="ARBA00022827"/>
    </source>
</evidence>
<evidence type="ECO:0000256" key="1">
    <source>
        <dbReference type="ARBA" id="ARBA00001946"/>
    </source>
</evidence>
<name>A0ABP7Q5T2_9SPHI</name>
<organism evidence="12 13">
    <name type="scientific">Mucilaginibacter dorajii</name>
    <dbReference type="NCBI Taxonomy" id="692994"/>
    <lineage>
        <taxon>Bacteria</taxon>
        <taxon>Pseudomonadati</taxon>
        <taxon>Bacteroidota</taxon>
        <taxon>Sphingobacteriia</taxon>
        <taxon>Sphingobacteriales</taxon>
        <taxon>Sphingobacteriaceae</taxon>
        <taxon>Mucilaginibacter</taxon>
    </lineage>
</organism>
<evidence type="ECO:0000313" key="13">
    <source>
        <dbReference type="Proteomes" id="UP001500742"/>
    </source>
</evidence>
<evidence type="ECO:0000256" key="4">
    <source>
        <dbReference type="ARBA" id="ARBA00022630"/>
    </source>
</evidence>
<evidence type="ECO:0000256" key="6">
    <source>
        <dbReference type="ARBA" id="ARBA00022723"/>
    </source>
</evidence>
<keyword evidence="5 11" id="KW-0808">Transferase</keyword>
<comment type="cofactor">
    <cofactor evidence="1">
        <name>Mg(2+)</name>
        <dbReference type="ChEBI" id="CHEBI:18420"/>
    </cofactor>
</comment>
<keyword evidence="13" id="KW-1185">Reference proteome</keyword>
<reference evidence="13" key="1">
    <citation type="journal article" date="2019" name="Int. J. Syst. Evol. Microbiol.">
        <title>The Global Catalogue of Microorganisms (GCM) 10K type strain sequencing project: providing services to taxonomists for standard genome sequencing and annotation.</title>
        <authorList>
            <consortium name="The Broad Institute Genomics Platform"/>
            <consortium name="The Broad Institute Genome Sequencing Center for Infectious Disease"/>
            <person name="Wu L."/>
            <person name="Ma J."/>
        </authorList>
    </citation>
    <scope>NUCLEOTIDE SEQUENCE [LARGE SCALE GENOMIC DNA]</scope>
    <source>
        <strain evidence="13">JCM 16601</strain>
    </source>
</reference>
<dbReference type="PANTHER" id="PTHR30040:SF2">
    <property type="entry name" value="FAD:PROTEIN FMN TRANSFERASE"/>
    <property type="match status" value="1"/>
</dbReference>
<keyword evidence="4 11" id="KW-0285">Flavoprotein</keyword>
<evidence type="ECO:0000256" key="5">
    <source>
        <dbReference type="ARBA" id="ARBA00022679"/>
    </source>
</evidence>
<evidence type="ECO:0000256" key="2">
    <source>
        <dbReference type="ARBA" id="ARBA00011955"/>
    </source>
</evidence>
<dbReference type="RefSeq" id="WP_259097480.1">
    <property type="nucleotide sequence ID" value="NZ_BAAAZC010000020.1"/>
</dbReference>
<gene>
    <name evidence="12" type="ORF">GCM10022210_29710</name>
</gene>
<dbReference type="InterPro" id="IPR003374">
    <property type="entry name" value="ApbE-like_sf"/>
</dbReference>
<dbReference type="Proteomes" id="UP001500742">
    <property type="component" value="Unassembled WGS sequence"/>
</dbReference>
<evidence type="ECO:0000256" key="8">
    <source>
        <dbReference type="ARBA" id="ARBA00022842"/>
    </source>
</evidence>
<dbReference type="InterPro" id="IPR024932">
    <property type="entry name" value="ApbE"/>
</dbReference>
<evidence type="ECO:0000256" key="10">
    <source>
        <dbReference type="ARBA" id="ARBA00048540"/>
    </source>
</evidence>
<evidence type="ECO:0000256" key="3">
    <source>
        <dbReference type="ARBA" id="ARBA00016337"/>
    </source>
</evidence>
<comment type="catalytic activity">
    <reaction evidence="10 11">
        <text>L-threonyl-[protein] + FAD = FMN-L-threonyl-[protein] + AMP + H(+)</text>
        <dbReference type="Rhea" id="RHEA:36847"/>
        <dbReference type="Rhea" id="RHEA-COMP:11060"/>
        <dbReference type="Rhea" id="RHEA-COMP:11061"/>
        <dbReference type="ChEBI" id="CHEBI:15378"/>
        <dbReference type="ChEBI" id="CHEBI:30013"/>
        <dbReference type="ChEBI" id="CHEBI:57692"/>
        <dbReference type="ChEBI" id="CHEBI:74257"/>
        <dbReference type="ChEBI" id="CHEBI:456215"/>
        <dbReference type="EC" id="2.7.1.180"/>
    </reaction>
</comment>